<comment type="catalytic activity">
    <reaction evidence="1">
        <text>S-adenosyl-L-methionine + a thiopurine = S-adenosyl-L-homocysteine + a thiopurine S-methylether.</text>
        <dbReference type="EC" id="2.1.1.67"/>
    </reaction>
</comment>
<dbReference type="GO" id="GO:0005737">
    <property type="term" value="C:cytoplasm"/>
    <property type="evidence" value="ECO:0007669"/>
    <property type="project" value="UniProtKB-SubCell"/>
</dbReference>
<organism evidence="10 11">
    <name type="scientific">Klebsormidium nitens</name>
    <name type="common">Green alga</name>
    <name type="synonym">Ulothrix nitens</name>
    <dbReference type="NCBI Taxonomy" id="105231"/>
    <lineage>
        <taxon>Eukaryota</taxon>
        <taxon>Viridiplantae</taxon>
        <taxon>Streptophyta</taxon>
        <taxon>Klebsormidiophyceae</taxon>
        <taxon>Klebsormidiales</taxon>
        <taxon>Klebsormidiaceae</taxon>
        <taxon>Klebsormidium</taxon>
    </lineage>
</organism>
<evidence type="ECO:0000256" key="6">
    <source>
        <dbReference type="ARBA" id="ARBA00022603"/>
    </source>
</evidence>
<evidence type="ECO:0000256" key="8">
    <source>
        <dbReference type="ARBA" id="ARBA00022691"/>
    </source>
</evidence>
<dbReference type="InterPro" id="IPR029063">
    <property type="entry name" value="SAM-dependent_MTases_sf"/>
</dbReference>
<gene>
    <name evidence="10" type="ORF">KFL_002080180</name>
</gene>
<dbReference type="EMBL" id="DF237157">
    <property type="protein sequence ID" value="GAQ84841.1"/>
    <property type="molecule type" value="Genomic_DNA"/>
</dbReference>
<dbReference type="PROSITE" id="PS51585">
    <property type="entry name" value="SAM_MT_TPMT"/>
    <property type="match status" value="1"/>
</dbReference>
<dbReference type="AlphaFoldDB" id="A0A1Y1I6T1"/>
<evidence type="ECO:0000313" key="10">
    <source>
        <dbReference type="EMBL" id="GAQ84841.1"/>
    </source>
</evidence>
<accession>A0A1Y1I6T1</accession>
<evidence type="ECO:0000256" key="4">
    <source>
        <dbReference type="ARBA" id="ARBA00011905"/>
    </source>
</evidence>
<evidence type="ECO:0000256" key="1">
    <source>
        <dbReference type="ARBA" id="ARBA00000903"/>
    </source>
</evidence>
<dbReference type="Proteomes" id="UP000054558">
    <property type="component" value="Unassembled WGS sequence"/>
</dbReference>
<dbReference type="FunFam" id="3.40.50.150:FF:000101">
    <property type="entry name" value="Thiopurine S-methyltransferase"/>
    <property type="match status" value="1"/>
</dbReference>
<keyword evidence="11" id="KW-1185">Reference proteome</keyword>
<protein>
    <recommendedName>
        <fullName evidence="4">thiopurine S-methyltransferase</fullName>
        <ecNumber evidence="4">2.1.1.67</ecNumber>
    </recommendedName>
</protein>
<dbReference type="Pfam" id="PF05724">
    <property type="entry name" value="TPMT"/>
    <property type="match status" value="1"/>
</dbReference>
<evidence type="ECO:0000256" key="2">
    <source>
        <dbReference type="ARBA" id="ARBA00004496"/>
    </source>
</evidence>
<feature type="compositionally biased region" description="Basic and acidic residues" evidence="9">
    <location>
        <begin position="34"/>
        <end position="43"/>
    </location>
</feature>
<comment type="subcellular location">
    <subcellularLocation>
        <location evidence="2">Cytoplasm</location>
    </subcellularLocation>
</comment>
<dbReference type="EC" id="2.1.1.67" evidence="4"/>
<feature type="region of interest" description="Disordered" evidence="9">
    <location>
        <begin position="1"/>
        <end position="43"/>
    </location>
</feature>
<keyword evidence="5" id="KW-0963">Cytoplasm</keyword>
<dbReference type="OrthoDB" id="276151at2759"/>
<keyword evidence="6" id="KW-0489">Methyltransferase</keyword>
<dbReference type="GO" id="GO:0032259">
    <property type="term" value="P:methylation"/>
    <property type="evidence" value="ECO:0007669"/>
    <property type="project" value="UniProtKB-KW"/>
</dbReference>
<dbReference type="OMA" id="LWCGDFF"/>
<evidence type="ECO:0000256" key="5">
    <source>
        <dbReference type="ARBA" id="ARBA00022490"/>
    </source>
</evidence>
<proteinExistence type="inferred from homology"/>
<dbReference type="GO" id="GO:0008119">
    <property type="term" value="F:thiopurine S-methyltransferase activity"/>
    <property type="evidence" value="ECO:0000318"/>
    <property type="project" value="GO_Central"/>
</dbReference>
<dbReference type="PANTHER" id="PTHR10259:SF11">
    <property type="entry name" value="THIOPURINE S-METHYLTRANSFERASE"/>
    <property type="match status" value="1"/>
</dbReference>
<evidence type="ECO:0000313" key="11">
    <source>
        <dbReference type="Proteomes" id="UP000054558"/>
    </source>
</evidence>
<dbReference type="STRING" id="105231.A0A1Y1I6T1"/>
<sequence>MAAEAKTQPETSHPAKNVNEESSEPTVAAGSESSRPDDPQERLTRWVAGWAKPRDAPGRIAFHKADPNPNLLKNLEKFLGPEQEAGENRRVLVPLCGKTVDMPFLSSKGLDVVGVEGIQTAIDEFREEHPDIPLERLDRTSEGGFEVYAGPGLSILRGDFFELTSASAGTFDLCLDRAALVAVHPSLRGKYVAALDGVLKPGARILLVGMNYNQEEMSGPPYSIDIKEVDRLFGNGYDAQLLTANDVLKDYPNFVAKGCTALKEDAFLLVKR</sequence>
<evidence type="ECO:0000256" key="7">
    <source>
        <dbReference type="ARBA" id="ARBA00022679"/>
    </source>
</evidence>
<reference evidence="10 11" key="1">
    <citation type="journal article" date="2014" name="Nat. Commun.">
        <title>Klebsormidium flaccidum genome reveals primary factors for plant terrestrial adaptation.</title>
        <authorList>
            <person name="Hori K."/>
            <person name="Maruyama F."/>
            <person name="Fujisawa T."/>
            <person name="Togashi T."/>
            <person name="Yamamoto N."/>
            <person name="Seo M."/>
            <person name="Sato S."/>
            <person name="Yamada T."/>
            <person name="Mori H."/>
            <person name="Tajima N."/>
            <person name="Moriyama T."/>
            <person name="Ikeuchi M."/>
            <person name="Watanabe M."/>
            <person name="Wada H."/>
            <person name="Kobayashi K."/>
            <person name="Saito M."/>
            <person name="Masuda T."/>
            <person name="Sasaki-Sekimoto Y."/>
            <person name="Mashiguchi K."/>
            <person name="Awai K."/>
            <person name="Shimojima M."/>
            <person name="Masuda S."/>
            <person name="Iwai M."/>
            <person name="Nobusawa T."/>
            <person name="Narise T."/>
            <person name="Kondo S."/>
            <person name="Saito H."/>
            <person name="Sato R."/>
            <person name="Murakawa M."/>
            <person name="Ihara Y."/>
            <person name="Oshima-Yamada Y."/>
            <person name="Ohtaka K."/>
            <person name="Satoh M."/>
            <person name="Sonobe K."/>
            <person name="Ishii M."/>
            <person name="Ohtani R."/>
            <person name="Kanamori-Sato M."/>
            <person name="Honoki R."/>
            <person name="Miyazaki D."/>
            <person name="Mochizuki H."/>
            <person name="Umetsu J."/>
            <person name="Higashi K."/>
            <person name="Shibata D."/>
            <person name="Kamiya Y."/>
            <person name="Sato N."/>
            <person name="Nakamura Y."/>
            <person name="Tabata S."/>
            <person name="Ida S."/>
            <person name="Kurokawa K."/>
            <person name="Ohta H."/>
        </authorList>
    </citation>
    <scope>NUCLEOTIDE SEQUENCE [LARGE SCALE GENOMIC DNA]</scope>
    <source>
        <strain evidence="10 11">NIES-2285</strain>
    </source>
</reference>
<dbReference type="InterPro" id="IPR008854">
    <property type="entry name" value="TPMT"/>
</dbReference>
<keyword evidence="8" id="KW-0949">S-adenosyl-L-methionine</keyword>
<comment type="similarity">
    <text evidence="3">Belongs to the class I-like SAM-binding methyltransferase superfamily. TPMT family.</text>
</comment>
<dbReference type="SUPFAM" id="SSF53335">
    <property type="entry name" value="S-adenosyl-L-methionine-dependent methyltransferases"/>
    <property type="match status" value="1"/>
</dbReference>
<evidence type="ECO:0000256" key="9">
    <source>
        <dbReference type="SAM" id="MobiDB-lite"/>
    </source>
</evidence>
<name>A0A1Y1I6T1_KLENI</name>
<dbReference type="Gene3D" id="3.40.50.150">
    <property type="entry name" value="Vaccinia Virus protein VP39"/>
    <property type="match status" value="1"/>
</dbReference>
<dbReference type="PANTHER" id="PTHR10259">
    <property type="entry name" value="THIOPURINE S-METHYLTRANSFERASE"/>
    <property type="match status" value="1"/>
</dbReference>
<evidence type="ECO:0000256" key="3">
    <source>
        <dbReference type="ARBA" id="ARBA00008145"/>
    </source>
</evidence>
<keyword evidence="7" id="KW-0808">Transferase</keyword>